<protein>
    <submittedName>
        <fullName evidence="1">Uncharacterized protein</fullName>
    </submittedName>
</protein>
<accession>A0AAE3K3P4</accession>
<comment type="caution">
    <text evidence="1">The sequence shown here is derived from an EMBL/GenBank/DDBJ whole genome shotgun (WGS) entry which is preliminary data.</text>
</comment>
<evidence type="ECO:0000313" key="1">
    <source>
        <dbReference type="EMBL" id="MCL7344823.1"/>
    </source>
</evidence>
<proteinExistence type="predicted"/>
<organism evidence="1">
    <name type="scientific">Candidatus Aramenus sulfurataquae</name>
    <dbReference type="NCBI Taxonomy" id="1326980"/>
    <lineage>
        <taxon>Archaea</taxon>
        <taxon>Thermoproteota</taxon>
        <taxon>Thermoprotei</taxon>
        <taxon>Sulfolobales</taxon>
        <taxon>Sulfolobaceae</taxon>
        <taxon>Candidatus Aramenus</taxon>
    </lineage>
</organism>
<dbReference type="AlphaFoldDB" id="A0AAE3K3P4"/>
<gene>
    <name evidence="1" type="ORF">TQ35_009665</name>
</gene>
<name>A0AAE3K3P4_9CREN</name>
<reference evidence="1" key="1">
    <citation type="submission" date="2022-05" db="EMBL/GenBank/DDBJ databases">
        <title>Metagenome Sequencing of an Archaeal-Dominated Microbial Community from a Hot Spring at the Los Azufres Geothermal Field, Mexico.</title>
        <authorList>
            <person name="Marin-Paredes R."/>
            <person name="Martinez-Romero E."/>
            <person name="Servin-Garciduenas L.E."/>
        </authorList>
    </citation>
    <scope>NUCLEOTIDE SEQUENCE</scope>
    <source>
        <strain evidence="1">AZ1-454</strain>
    </source>
</reference>
<dbReference type="EMBL" id="JZWS02000047">
    <property type="protein sequence ID" value="MCL7344823.1"/>
    <property type="molecule type" value="Genomic_DNA"/>
</dbReference>
<sequence length="269" mass="31048">MIKSILRRLMEFHEDMMGKEEGRRSFLYSYHSLQYEYLSKTGSSYVGALSSAVVNDLPIPKEVVRGKFGEFHVDRQAKRLVYLYKDLAVESDEYFEPSGEQDGYEEWAVMSKLLNYPLPKVKVAIYDLAGKAIKRVREYYVKMYGSHGVKVFLSLYHLAQAEAYKEHGKSFKELLRGYLGEVEPKGIVVAGKLGKFYVDEGEKSIIYAFRGLKVKAVYDISQEDFAKMKEYVVKFRELMPNEKGDPEDWIVVFFKAPFVKGASVKIEVR</sequence>